<accession>X0XAS8</accession>
<reference evidence="1" key="1">
    <citation type="journal article" date="2014" name="Front. Microbiol.">
        <title>High frequency of phylogenetically diverse reductive dehalogenase-homologous genes in deep subseafloor sedimentary metagenomes.</title>
        <authorList>
            <person name="Kawai M."/>
            <person name="Futagami T."/>
            <person name="Toyoda A."/>
            <person name="Takaki Y."/>
            <person name="Nishi S."/>
            <person name="Hori S."/>
            <person name="Arai W."/>
            <person name="Tsubouchi T."/>
            <person name="Morono Y."/>
            <person name="Uchiyama I."/>
            <person name="Ito T."/>
            <person name="Fujiyama A."/>
            <person name="Inagaki F."/>
            <person name="Takami H."/>
        </authorList>
    </citation>
    <scope>NUCLEOTIDE SEQUENCE</scope>
    <source>
        <strain evidence="1">Expedition CK06-06</strain>
    </source>
</reference>
<dbReference type="AlphaFoldDB" id="X0XAS8"/>
<dbReference type="EMBL" id="BARS01037065">
    <property type="protein sequence ID" value="GAG22046.1"/>
    <property type="molecule type" value="Genomic_DNA"/>
</dbReference>
<evidence type="ECO:0008006" key="2">
    <source>
        <dbReference type="Google" id="ProtNLM"/>
    </source>
</evidence>
<dbReference type="InterPro" id="IPR021763">
    <property type="entry name" value="DUF3326"/>
</dbReference>
<dbReference type="PANTHER" id="PTHR36891">
    <property type="entry name" value="OS01G0127400 PROTEIN"/>
    <property type="match status" value="1"/>
</dbReference>
<feature type="non-terminal residue" evidence="1">
    <location>
        <position position="252"/>
    </location>
</feature>
<sequence>MNAVMIIPTGIGCDVGGHAGDATPKARVLASACDNLLVHPNVVNASDINEQTENMWYVEGSILDRFLEGQIALEEVYSNRILLIVNKPIQNETINSINAAKNTLGSCIDVLELDTELTLKGIFTADGRATGVMTGHEEAVQQIKNSGKNYDVIAIQTVIEVSEETSQQYLRNGGVNPWGGAEAVCSRYFSRELKVPSAHSPYESGALKNFNEVVDPRMAAEMVSISYLHCILKGLHKAPKITSYNSKGRIQA</sequence>
<proteinExistence type="predicted"/>
<protein>
    <recommendedName>
        <fullName evidence="2">DUF3326 domain-containing protein</fullName>
    </recommendedName>
</protein>
<dbReference type="Pfam" id="PF11805">
    <property type="entry name" value="DUF3326"/>
    <property type="match status" value="1"/>
</dbReference>
<name>X0XAS8_9ZZZZ</name>
<comment type="caution">
    <text evidence="1">The sequence shown here is derived from an EMBL/GenBank/DDBJ whole genome shotgun (WGS) entry which is preliminary data.</text>
</comment>
<dbReference type="PANTHER" id="PTHR36891:SF1">
    <property type="entry name" value="OS01G0127400 PROTEIN"/>
    <property type="match status" value="1"/>
</dbReference>
<organism evidence="1">
    <name type="scientific">marine sediment metagenome</name>
    <dbReference type="NCBI Taxonomy" id="412755"/>
    <lineage>
        <taxon>unclassified sequences</taxon>
        <taxon>metagenomes</taxon>
        <taxon>ecological metagenomes</taxon>
    </lineage>
</organism>
<evidence type="ECO:0000313" key="1">
    <source>
        <dbReference type="EMBL" id="GAG22046.1"/>
    </source>
</evidence>
<gene>
    <name evidence="1" type="ORF">S01H1_56873</name>
</gene>